<keyword evidence="1" id="KW-0732">Signal</keyword>
<reference evidence="2 3" key="1">
    <citation type="submission" date="2018-06" db="EMBL/GenBank/DDBJ databases">
        <authorList>
            <consortium name="Pathogen Informatics"/>
            <person name="Doyle S."/>
        </authorList>
    </citation>
    <scope>NUCLEOTIDE SEQUENCE [LARGE SCALE GENOMIC DNA]</scope>
    <source>
        <strain evidence="2 3">NCTC12858</strain>
    </source>
</reference>
<feature type="signal peptide" evidence="1">
    <location>
        <begin position="1"/>
        <end position="26"/>
    </location>
</feature>
<evidence type="ECO:0000256" key="1">
    <source>
        <dbReference type="SAM" id="SignalP"/>
    </source>
</evidence>
<organism evidence="2 3">
    <name type="scientific">Porphyromonas crevioricanis</name>
    <dbReference type="NCBI Taxonomy" id="393921"/>
    <lineage>
        <taxon>Bacteria</taxon>
        <taxon>Pseudomonadati</taxon>
        <taxon>Bacteroidota</taxon>
        <taxon>Bacteroidia</taxon>
        <taxon>Bacteroidales</taxon>
        <taxon>Porphyromonadaceae</taxon>
        <taxon>Porphyromonas</taxon>
    </lineage>
</organism>
<name>A0A2X4PUQ8_9PORP</name>
<evidence type="ECO:0000313" key="3">
    <source>
        <dbReference type="Proteomes" id="UP000249300"/>
    </source>
</evidence>
<gene>
    <name evidence="2" type="ORF">NCTC12858_00095</name>
</gene>
<feature type="chain" id="PRO_5016028351" description="Alginate export domain-containing protein" evidence="1">
    <location>
        <begin position="27"/>
        <end position="403"/>
    </location>
</feature>
<dbReference type="AlphaFoldDB" id="A0A2X4PUQ8"/>
<evidence type="ECO:0008006" key="4">
    <source>
        <dbReference type="Google" id="ProtNLM"/>
    </source>
</evidence>
<dbReference type="EMBL" id="LS483447">
    <property type="protein sequence ID" value="SQH72289.1"/>
    <property type="molecule type" value="Genomic_DNA"/>
</dbReference>
<sequence length="403" mass="45529">MSFLRHLLPLCLLLSLLGVQTQHLDAQDYYLAATREPALDSIQPYKLGLSWQAESFFRNNEYNSSLFTGYTLPGYRLSATFDYRVDALHGARLSVGAYSLQYWGASRYPAASAYRDIGYWSDLKSRRGIRVLPFVRAEIKPGPRSILVLGSIYGGASHRLIEPLYNPELNLTADPENGLQYRYQGDRLTTDLWIDWQSFIYKRDDHQEAFAAGMHTKWIIAGELEQKLWQMNLSLQGTAVHRGGEYNLTQNDTVHTWLNGAAGLEALWLLPTSKRNVLSASVYALGYSQRSRHYPLDKGFGTFVDVHISGSHLDAGASYWQARDWVAPLGLPFANGLNHKGEPLPHGRSSYLKGYADLHYKWKHDLSFGLSAAVWYHPLAPQSGISHYLGLYLAIKPSVIFIR</sequence>
<proteinExistence type="predicted"/>
<dbReference type="Proteomes" id="UP000249300">
    <property type="component" value="Chromosome 1"/>
</dbReference>
<accession>A0A2X4PUQ8</accession>
<keyword evidence="3" id="KW-1185">Reference proteome</keyword>
<dbReference type="RefSeq" id="WP_023937814.1">
    <property type="nucleotide sequence ID" value="NZ_FUXH01000023.1"/>
</dbReference>
<protein>
    <recommendedName>
        <fullName evidence="4">Alginate export domain-containing protein</fullName>
    </recommendedName>
</protein>
<evidence type="ECO:0000313" key="2">
    <source>
        <dbReference type="EMBL" id="SQH72289.1"/>
    </source>
</evidence>
<dbReference type="KEGG" id="pcre:NCTC12858_00095"/>